<dbReference type="AlphaFoldDB" id="A0A062UKF2"/>
<feature type="transmembrane region" description="Helical" evidence="9">
    <location>
        <begin position="235"/>
        <end position="254"/>
    </location>
</feature>
<keyword evidence="12" id="KW-1185">Reference proteome</keyword>
<dbReference type="PROSITE" id="PS51012">
    <property type="entry name" value="ABC_TM2"/>
    <property type="match status" value="1"/>
</dbReference>
<proteinExistence type="inferred from homology"/>
<comment type="caution">
    <text evidence="11">The sequence shown here is derived from an EMBL/GenBank/DDBJ whole genome shotgun (WGS) entry which is preliminary data.</text>
</comment>
<evidence type="ECO:0000313" key="12">
    <source>
        <dbReference type="Proteomes" id="UP000027037"/>
    </source>
</evidence>
<keyword evidence="8 9" id="KW-0472">Membrane</keyword>
<evidence type="ECO:0000313" key="11">
    <source>
        <dbReference type="EMBL" id="KCZ57064.1"/>
    </source>
</evidence>
<evidence type="ECO:0000259" key="10">
    <source>
        <dbReference type="PROSITE" id="PS51012"/>
    </source>
</evidence>
<evidence type="ECO:0000256" key="6">
    <source>
        <dbReference type="ARBA" id="ARBA00022989"/>
    </source>
</evidence>
<feature type="transmembrane region" description="Helical" evidence="9">
    <location>
        <begin position="109"/>
        <end position="137"/>
    </location>
</feature>
<keyword evidence="5 9" id="KW-0812">Transmembrane</keyword>
<dbReference type="EMBL" id="AWFF01000002">
    <property type="protein sequence ID" value="KCZ57064.1"/>
    <property type="molecule type" value="Genomic_DNA"/>
</dbReference>
<evidence type="ECO:0000256" key="9">
    <source>
        <dbReference type="RuleBase" id="RU361157"/>
    </source>
</evidence>
<protein>
    <recommendedName>
        <fullName evidence="9">Transport permease protein</fullName>
    </recommendedName>
</protein>
<accession>A0A062UKF2</accession>
<comment type="similarity">
    <text evidence="2 9">Belongs to the ABC-2 integral membrane protein family.</text>
</comment>
<feature type="domain" description="ABC transmembrane type-2" evidence="10">
    <location>
        <begin position="32"/>
        <end position="256"/>
    </location>
</feature>
<sequence length="264" mass="29278">MFEFLRPLWRNRHFVPAAIGGEFKSRVARSKIGTLWFVLQPLAMATIYALVLSEVLGAKLGGIEHAGAYSVYLLAGITAWSLFTEILTRCINMFLEYANVLKKISFPKVYLPIVVLGGALINNGLLFLTVAVIIALYGFFPSFAWISLILPLTVSIMLAFGVGVVLGVMNIFTRDVAQVMTVVTNLWFWLTPIVYTDDQVGSSVGRLLVFNPMTPVVKFYHDVIVYRVTPDYVSLLYPACLGLALVLLSGFVFWRASPEIVDAL</sequence>
<feature type="transmembrane region" description="Helical" evidence="9">
    <location>
        <begin position="71"/>
        <end position="88"/>
    </location>
</feature>
<evidence type="ECO:0000256" key="3">
    <source>
        <dbReference type="ARBA" id="ARBA00022448"/>
    </source>
</evidence>
<evidence type="ECO:0000256" key="7">
    <source>
        <dbReference type="ARBA" id="ARBA00023047"/>
    </source>
</evidence>
<dbReference type="GO" id="GO:0015920">
    <property type="term" value="P:lipopolysaccharide transport"/>
    <property type="evidence" value="ECO:0007669"/>
    <property type="project" value="TreeGrafter"/>
</dbReference>
<dbReference type="STRING" id="1280946.HY29_07925"/>
<evidence type="ECO:0000256" key="4">
    <source>
        <dbReference type="ARBA" id="ARBA00022475"/>
    </source>
</evidence>
<dbReference type="Pfam" id="PF01061">
    <property type="entry name" value="ABC2_membrane"/>
    <property type="match status" value="1"/>
</dbReference>
<evidence type="ECO:0000256" key="8">
    <source>
        <dbReference type="ARBA" id="ARBA00023136"/>
    </source>
</evidence>
<keyword evidence="7" id="KW-0762">Sugar transport</keyword>
<dbReference type="RefSeq" id="WP_034791025.1">
    <property type="nucleotide sequence ID" value="NZ_AWFF01000002.1"/>
</dbReference>
<comment type="subcellular location">
    <subcellularLocation>
        <location evidence="9">Cell inner membrane</location>
        <topology evidence="9">Multi-pass membrane protein</topology>
    </subcellularLocation>
    <subcellularLocation>
        <location evidence="1">Cell membrane</location>
        <topology evidence="1">Multi-pass membrane protein</topology>
    </subcellularLocation>
</comment>
<dbReference type="InterPro" id="IPR013525">
    <property type="entry name" value="ABC2_TM"/>
</dbReference>
<dbReference type="Proteomes" id="UP000027037">
    <property type="component" value="Unassembled WGS sequence"/>
</dbReference>
<feature type="transmembrane region" description="Helical" evidence="9">
    <location>
        <begin position="143"/>
        <end position="169"/>
    </location>
</feature>
<dbReference type="OrthoDB" id="9786910at2"/>
<dbReference type="PANTHER" id="PTHR30413">
    <property type="entry name" value="INNER MEMBRANE TRANSPORT PERMEASE"/>
    <property type="match status" value="1"/>
</dbReference>
<evidence type="ECO:0000256" key="1">
    <source>
        <dbReference type="ARBA" id="ARBA00004651"/>
    </source>
</evidence>
<gene>
    <name evidence="11" type="ORF">HY29_07925</name>
</gene>
<dbReference type="GO" id="GO:0140359">
    <property type="term" value="F:ABC-type transporter activity"/>
    <property type="evidence" value="ECO:0007669"/>
    <property type="project" value="InterPro"/>
</dbReference>
<evidence type="ECO:0000256" key="2">
    <source>
        <dbReference type="ARBA" id="ARBA00007783"/>
    </source>
</evidence>
<feature type="transmembrane region" description="Helical" evidence="9">
    <location>
        <begin position="32"/>
        <end position="51"/>
    </location>
</feature>
<dbReference type="eggNOG" id="COG1682">
    <property type="taxonomic scope" value="Bacteria"/>
</dbReference>
<dbReference type="GO" id="GO:0005886">
    <property type="term" value="C:plasma membrane"/>
    <property type="evidence" value="ECO:0007669"/>
    <property type="project" value="UniProtKB-SubCell"/>
</dbReference>
<comment type="caution">
    <text evidence="9">Lacks conserved residue(s) required for the propagation of feature annotation.</text>
</comment>
<keyword evidence="3 9" id="KW-0813">Transport</keyword>
<name>A0A062UKF2_9PROT</name>
<keyword evidence="7" id="KW-0625">Polysaccharide transport</keyword>
<keyword evidence="6 9" id="KW-1133">Transmembrane helix</keyword>
<dbReference type="PANTHER" id="PTHR30413:SF10">
    <property type="entry name" value="CAPSULE POLYSACCHARIDE EXPORT INNER-MEMBRANE PROTEIN CTRC"/>
    <property type="match status" value="1"/>
</dbReference>
<evidence type="ECO:0000256" key="5">
    <source>
        <dbReference type="ARBA" id="ARBA00022692"/>
    </source>
</evidence>
<dbReference type="InterPro" id="IPR047817">
    <property type="entry name" value="ABC2_TM_bact-type"/>
</dbReference>
<dbReference type="PATRIC" id="fig|1280946.3.peg.379"/>
<organism evidence="11 12">
    <name type="scientific">Hyphomonas beringensis</name>
    <dbReference type="NCBI Taxonomy" id="1280946"/>
    <lineage>
        <taxon>Bacteria</taxon>
        <taxon>Pseudomonadati</taxon>
        <taxon>Pseudomonadota</taxon>
        <taxon>Alphaproteobacteria</taxon>
        <taxon>Hyphomonadales</taxon>
        <taxon>Hyphomonadaceae</taxon>
        <taxon>Hyphomonas</taxon>
    </lineage>
</organism>
<keyword evidence="4 9" id="KW-1003">Cell membrane</keyword>
<reference evidence="11 12" key="1">
    <citation type="journal article" date="2014" name="Antonie Van Leeuwenhoek">
        <title>Hyphomonas beringensis sp. nov. and Hyphomonas chukchiensis sp. nov., isolated from surface seawater of the Bering Sea and Chukchi Sea.</title>
        <authorList>
            <person name="Li C."/>
            <person name="Lai Q."/>
            <person name="Li G."/>
            <person name="Dong C."/>
            <person name="Wang J."/>
            <person name="Liao Y."/>
            <person name="Shao Z."/>
        </authorList>
    </citation>
    <scope>NUCLEOTIDE SEQUENCE [LARGE SCALE GENOMIC DNA]</scope>
    <source>
        <strain evidence="11 12">25B14_1</strain>
    </source>
</reference>
<dbReference type="GO" id="GO:0015774">
    <property type="term" value="P:polysaccharide transport"/>
    <property type="evidence" value="ECO:0007669"/>
    <property type="project" value="UniProtKB-KW"/>
</dbReference>